<dbReference type="GO" id="GO:0005886">
    <property type="term" value="C:plasma membrane"/>
    <property type="evidence" value="ECO:0007669"/>
    <property type="project" value="UniProtKB-SubCell"/>
</dbReference>
<dbReference type="Pfam" id="PF03547">
    <property type="entry name" value="Mem_trans"/>
    <property type="match status" value="1"/>
</dbReference>
<feature type="transmembrane region" description="Helical" evidence="8">
    <location>
        <begin position="40"/>
        <end position="60"/>
    </location>
</feature>
<evidence type="ECO:0000256" key="5">
    <source>
        <dbReference type="ARBA" id="ARBA00022692"/>
    </source>
</evidence>
<dbReference type="PANTHER" id="PTHR36838">
    <property type="entry name" value="AUXIN EFFLUX CARRIER FAMILY PROTEIN"/>
    <property type="match status" value="1"/>
</dbReference>
<dbReference type="AlphaFoldDB" id="A0A518BYF4"/>
<feature type="transmembrane region" description="Helical" evidence="8">
    <location>
        <begin position="66"/>
        <end position="89"/>
    </location>
</feature>
<accession>A0A518BYF4</accession>
<evidence type="ECO:0000256" key="1">
    <source>
        <dbReference type="ARBA" id="ARBA00004651"/>
    </source>
</evidence>
<dbReference type="Proteomes" id="UP000320386">
    <property type="component" value="Chromosome"/>
</dbReference>
<keyword evidence="6 8" id="KW-1133">Transmembrane helix</keyword>
<protein>
    <submittedName>
        <fullName evidence="9">Membrane transport protein</fullName>
    </submittedName>
</protein>
<evidence type="ECO:0000256" key="7">
    <source>
        <dbReference type="ARBA" id="ARBA00023136"/>
    </source>
</evidence>
<dbReference type="KEGG" id="mcad:Pan265_18650"/>
<dbReference type="GO" id="GO:0055085">
    <property type="term" value="P:transmembrane transport"/>
    <property type="evidence" value="ECO:0007669"/>
    <property type="project" value="InterPro"/>
</dbReference>
<keyword evidence="10" id="KW-1185">Reference proteome</keyword>
<evidence type="ECO:0000256" key="3">
    <source>
        <dbReference type="ARBA" id="ARBA00022448"/>
    </source>
</evidence>
<comment type="subcellular location">
    <subcellularLocation>
        <location evidence="1">Cell membrane</location>
        <topology evidence="1">Multi-pass membrane protein</topology>
    </subcellularLocation>
</comment>
<feature type="transmembrane region" description="Helical" evidence="8">
    <location>
        <begin position="171"/>
        <end position="192"/>
    </location>
</feature>
<keyword evidence="7 8" id="KW-0472">Membrane</keyword>
<feature type="transmembrane region" description="Helical" evidence="8">
    <location>
        <begin position="96"/>
        <end position="116"/>
    </location>
</feature>
<dbReference type="InterPro" id="IPR038770">
    <property type="entry name" value="Na+/solute_symporter_sf"/>
</dbReference>
<proteinExistence type="inferred from homology"/>
<evidence type="ECO:0000256" key="2">
    <source>
        <dbReference type="ARBA" id="ARBA00010145"/>
    </source>
</evidence>
<dbReference type="PANTHER" id="PTHR36838:SF4">
    <property type="entry name" value="AUXIN EFFLUX CARRIER FAMILY PROTEIN"/>
    <property type="match status" value="1"/>
</dbReference>
<dbReference type="OrthoDB" id="9794315at2"/>
<reference evidence="9 10" key="1">
    <citation type="submission" date="2019-02" db="EMBL/GenBank/DDBJ databases">
        <title>Deep-cultivation of Planctomycetes and their phenomic and genomic characterization uncovers novel biology.</title>
        <authorList>
            <person name="Wiegand S."/>
            <person name="Jogler M."/>
            <person name="Boedeker C."/>
            <person name="Pinto D."/>
            <person name="Vollmers J."/>
            <person name="Rivas-Marin E."/>
            <person name="Kohn T."/>
            <person name="Peeters S.H."/>
            <person name="Heuer A."/>
            <person name="Rast P."/>
            <person name="Oberbeckmann S."/>
            <person name="Bunk B."/>
            <person name="Jeske O."/>
            <person name="Meyerdierks A."/>
            <person name="Storesund J.E."/>
            <person name="Kallscheuer N."/>
            <person name="Luecker S."/>
            <person name="Lage O.M."/>
            <person name="Pohl T."/>
            <person name="Merkel B.J."/>
            <person name="Hornburger P."/>
            <person name="Mueller R.-W."/>
            <person name="Bruemmer F."/>
            <person name="Labrenz M."/>
            <person name="Spormann A.M."/>
            <person name="Op den Camp H."/>
            <person name="Overmann J."/>
            <person name="Amann R."/>
            <person name="Jetten M.S.M."/>
            <person name="Mascher T."/>
            <person name="Medema M.H."/>
            <person name="Devos D.P."/>
            <person name="Kaster A.-K."/>
            <person name="Ovreas L."/>
            <person name="Rohde M."/>
            <person name="Galperin M.Y."/>
            <person name="Jogler C."/>
        </authorList>
    </citation>
    <scope>NUCLEOTIDE SEQUENCE [LARGE SCALE GENOMIC DNA]</scope>
    <source>
        <strain evidence="9 10">Pan265</strain>
    </source>
</reference>
<organism evidence="9 10">
    <name type="scientific">Mucisphaera calidilacus</name>
    <dbReference type="NCBI Taxonomy" id="2527982"/>
    <lineage>
        <taxon>Bacteria</taxon>
        <taxon>Pseudomonadati</taxon>
        <taxon>Planctomycetota</taxon>
        <taxon>Phycisphaerae</taxon>
        <taxon>Phycisphaerales</taxon>
        <taxon>Phycisphaeraceae</taxon>
        <taxon>Mucisphaera</taxon>
    </lineage>
</organism>
<keyword evidence="4" id="KW-1003">Cell membrane</keyword>
<evidence type="ECO:0000256" key="4">
    <source>
        <dbReference type="ARBA" id="ARBA00022475"/>
    </source>
</evidence>
<gene>
    <name evidence="9" type="ORF">Pan265_18650</name>
</gene>
<feature type="transmembrane region" description="Helical" evidence="8">
    <location>
        <begin position="293"/>
        <end position="316"/>
    </location>
</feature>
<sequence length="318" mass="33454">MVFLHIIETLLPIVLLVALGVMLFRSGFVRPEHRAILDKLVYWIFLPALLIIKIAEAGSLDSTVGWVVLAMTLLTLTTAGAGLLCWLIFSRERAAFGVVIQGAFRGNLAFVGLPVIELAGADDRTLAIAALTLAPIIAIYNLLAVPVLTLPNHTRDSDTHLSKTLMDTLHALVTNPFIIACVAGLLLGILGVDQIRPIAATLNLLGQPAAPLALISLGGALTIYQVHNHLGLAAITTTVKLGLGPALAVLLAWALQLDQQQAFAFLILASTPTAVASYVLVTQLRGDEGLAASIIATTTLACPFSLAASLAVIHAWPA</sequence>
<dbReference type="EMBL" id="CP036280">
    <property type="protein sequence ID" value="QDU72005.1"/>
    <property type="molecule type" value="Genomic_DNA"/>
</dbReference>
<evidence type="ECO:0000313" key="10">
    <source>
        <dbReference type="Proteomes" id="UP000320386"/>
    </source>
</evidence>
<feature type="transmembrane region" description="Helical" evidence="8">
    <location>
        <begin position="231"/>
        <end position="255"/>
    </location>
</feature>
<dbReference type="RefSeq" id="WP_145446193.1">
    <property type="nucleotide sequence ID" value="NZ_CP036280.1"/>
</dbReference>
<evidence type="ECO:0000256" key="6">
    <source>
        <dbReference type="ARBA" id="ARBA00022989"/>
    </source>
</evidence>
<feature type="transmembrane region" description="Helical" evidence="8">
    <location>
        <begin position="204"/>
        <end position="224"/>
    </location>
</feature>
<evidence type="ECO:0000256" key="8">
    <source>
        <dbReference type="SAM" id="Phobius"/>
    </source>
</evidence>
<keyword evidence="3" id="KW-0813">Transport</keyword>
<comment type="similarity">
    <text evidence="2">Belongs to the auxin efflux carrier (TC 2.A.69) family.</text>
</comment>
<dbReference type="InterPro" id="IPR004776">
    <property type="entry name" value="Mem_transp_PIN-like"/>
</dbReference>
<name>A0A518BYF4_9BACT</name>
<dbReference type="Gene3D" id="1.20.1530.20">
    <property type="match status" value="1"/>
</dbReference>
<keyword evidence="5 8" id="KW-0812">Transmembrane</keyword>
<feature type="transmembrane region" description="Helical" evidence="8">
    <location>
        <begin position="6"/>
        <end position="28"/>
    </location>
</feature>
<feature type="transmembrane region" description="Helical" evidence="8">
    <location>
        <begin position="261"/>
        <end position="281"/>
    </location>
</feature>
<evidence type="ECO:0000313" key="9">
    <source>
        <dbReference type="EMBL" id="QDU72005.1"/>
    </source>
</evidence>
<feature type="transmembrane region" description="Helical" evidence="8">
    <location>
        <begin position="128"/>
        <end position="150"/>
    </location>
</feature>